<keyword evidence="2" id="KW-1185">Reference proteome</keyword>
<name>A0A1F8ABG5_9EURO</name>
<dbReference type="RefSeq" id="XP_022392708.1">
    <property type="nucleotide sequence ID" value="XM_022530272.1"/>
</dbReference>
<organism evidence="1 2">
    <name type="scientific">Aspergillus bombycis</name>
    <dbReference type="NCBI Taxonomy" id="109264"/>
    <lineage>
        <taxon>Eukaryota</taxon>
        <taxon>Fungi</taxon>
        <taxon>Dikarya</taxon>
        <taxon>Ascomycota</taxon>
        <taxon>Pezizomycotina</taxon>
        <taxon>Eurotiomycetes</taxon>
        <taxon>Eurotiomycetidae</taxon>
        <taxon>Eurotiales</taxon>
        <taxon>Aspergillaceae</taxon>
        <taxon>Aspergillus</taxon>
    </lineage>
</organism>
<evidence type="ECO:0000313" key="1">
    <source>
        <dbReference type="EMBL" id="OGM48991.1"/>
    </source>
</evidence>
<comment type="caution">
    <text evidence="1">The sequence shown here is derived from an EMBL/GenBank/DDBJ whole genome shotgun (WGS) entry which is preliminary data.</text>
</comment>
<proteinExistence type="predicted"/>
<accession>A0A1F8ABG5</accession>
<protein>
    <submittedName>
        <fullName evidence="1">Uncharacterized protein</fullName>
    </submittedName>
</protein>
<dbReference type="AlphaFoldDB" id="A0A1F8ABG5"/>
<evidence type="ECO:0000313" key="2">
    <source>
        <dbReference type="Proteomes" id="UP000179179"/>
    </source>
</evidence>
<reference evidence="1 2" key="1">
    <citation type="journal article" date="2016" name="Genome Biol. Evol.">
        <title>Draft genome sequence of an aflatoxigenic Aspergillus species, A. bombycis.</title>
        <authorList>
            <person name="Moore G.G."/>
            <person name="Mack B.M."/>
            <person name="Beltz S.B."/>
            <person name="Gilbert M.K."/>
        </authorList>
    </citation>
    <scope>NUCLEOTIDE SEQUENCE [LARGE SCALE GENOMIC DNA]</scope>
    <source>
        <strain evidence="2">NRRL 26010</strain>
    </source>
</reference>
<gene>
    <name evidence="1" type="ORF">ABOM_003142</name>
</gene>
<dbReference type="STRING" id="109264.A0A1F8ABG5"/>
<dbReference type="OrthoDB" id="4436466at2759"/>
<dbReference type="Proteomes" id="UP000179179">
    <property type="component" value="Unassembled WGS sequence"/>
</dbReference>
<dbReference type="GeneID" id="34446532"/>
<dbReference type="EMBL" id="LYCR01000012">
    <property type="protein sequence ID" value="OGM48991.1"/>
    <property type="molecule type" value="Genomic_DNA"/>
</dbReference>
<sequence length="228" mass="25092">MPPRFRLIKLVAGTAITGGSSIALLASYTTSDIEFVPLSATDPIFHSKHLREYNPNGNPAIHDLHIARVPLTQIHPRLLEDPNKLLEQYCGGIWAGAGFAPQRILHTCFDRGESSSPQLWSTSELLQSNYKVGTDIAGNFEVVDRSSESILIRAGDKTSNKGLRPLDALIEVGSHIDKENNVAVFEFKSLFFQGIGTTSNLPMPGPIVWLHELYAKILLKSGVQHVLR</sequence>